<gene>
    <name evidence="1" type="ORF">N869_05800</name>
</gene>
<reference evidence="1 2" key="1">
    <citation type="submission" date="2013-08" db="EMBL/GenBank/DDBJ databases">
        <title>Genome sequencing of Cellulomonas bogoriensis 69B4.</title>
        <authorList>
            <person name="Chen F."/>
            <person name="Li Y."/>
            <person name="Wang G."/>
        </authorList>
    </citation>
    <scope>NUCLEOTIDE SEQUENCE [LARGE SCALE GENOMIC DNA]</scope>
    <source>
        <strain evidence="1 2">69B4</strain>
    </source>
</reference>
<protein>
    <submittedName>
        <fullName evidence="1">Uncharacterized protein</fullName>
    </submittedName>
</protein>
<proteinExistence type="predicted"/>
<organism evidence="1 2">
    <name type="scientific">Cellulomonas bogoriensis 69B4 = DSM 16987</name>
    <dbReference type="NCBI Taxonomy" id="1386082"/>
    <lineage>
        <taxon>Bacteria</taxon>
        <taxon>Bacillati</taxon>
        <taxon>Actinomycetota</taxon>
        <taxon>Actinomycetes</taxon>
        <taxon>Micrococcales</taxon>
        <taxon>Cellulomonadaceae</taxon>
        <taxon>Cellulomonas</taxon>
    </lineage>
</organism>
<evidence type="ECO:0000313" key="1">
    <source>
        <dbReference type="EMBL" id="KGM10015.1"/>
    </source>
</evidence>
<dbReference type="EMBL" id="AXCZ01000160">
    <property type="protein sequence ID" value="KGM10015.1"/>
    <property type="molecule type" value="Genomic_DNA"/>
</dbReference>
<keyword evidence="2" id="KW-1185">Reference proteome</keyword>
<dbReference type="Proteomes" id="UP000054314">
    <property type="component" value="Unassembled WGS sequence"/>
</dbReference>
<feature type="non-terminal residue" evidence="1">
    <location>
        <position position="91"/>
    </location>
</feature>
<accession>A0A0A0BPX8</accession>
<dbReference type="AlphaFoldDB" id="A0A0A0BPX8"/>
<name>A0A0A0BPX8_9CELL</name>
<sequence>MLRRAGSALTALVLPVECAGCGLVDVRLCRTCTDALGGVVGRCEQGAPRLDRCDGIPAMPVWAAWRYAGAARSVVPGWKDRGRRDMADVVA</sequence>
<evidence type="ECO:0000313" key="2">
    <source>
        <dbReference type="Proteomes" id="UP000054314"/>
    </source>
</evidence>
<comment type="caution">
    <text evidence="1">The sequence shown here is derived from an EMBL/GenBank/DDBJ whole genome shotgun (WGS) entry which is preliminary data.</text>
</comment>